<dbReference type="GO" id="GO:0005524">
    <property type="term" value="F:ATP binding"/>
    <property type="evidence" value="ECO:0007669"/>
    <property type="project" value="UniProtKB-KW"/>
</dbReference>
<evidence type="ECO:0000256" key="7">
    <source>
        <dbReference type="ARBA" id="ARBA00023125"/>
    </source>
</evidence>
<dbReference type="PANTHER" id="PTHR45866:SF1">
    <property type="entry name" value="DNA GYRASE SUBUNIT B, MITOCHONDRIAL"/>
    <property type="match status" value="1"/>
</dbReference>
<protein>
    <recommendedName>
        <fullName evidence="3">DNA topoisomerase (ATP-hydrolyzing)</fullName>
        <ecNumber evidence="3">5.6.2.2</ecNumber>
    </recommendedName>
</protein>
<dbReference type="EC" id="5.6.2.2" evidence="3"/>
<comment type="caution">
    <text evidence="10">The sequence shown here is derived from an EMBL/GenBank/DDBJ whole genome shotgun (WGS) entry which is preliminary data.</text>
</comment>
<keyword evidence="6" id="KW-0799">Topoisomerase</keyword>
<dbReference type="Pfam" id="PF00204">
    <property type="entry name" value="DNA_gyraseB"/>
    <property type="match status" value="1"/>
</dbReference>
<dbReference type="InterPro" id="IPR020568">
    <property type="entry name" value="Ribosomal_Su5_D2-typ_SF"/>
</dbReference>
<accession>X0VNM6</accession>
<evidence type="ECO:0000259" key="9">
    <source>
        <dbReference type="Pfam" id="PF00204"/>
    </source>
</evidence>
<evidence type="ECO:0000256" key="1">
    <source>
        <dbReference type="ARBA" id="ARBA00000185"/>
    </source>
</evidence>
<proteinExistence type="inferred from homology"/>
<organism evidence="10">
    <name type="scientific">marine sediment metagenome</name>
    <dbReference type="NCBI Taxonomy" id="412755"/>
    <lineage>
        <taxon>unclassified sequences</taxon>
        <taxon>metagenomes</taxon>
        <taxon>ecological metagenomes</taxon>
    </lineage>
</organism>
<dbReference type="PRINTS" id="PR00418">
    <property type="entry name" value="TPI2FAMILY"/>
</dbReference>
<evidence type="ECO:0000256" key="8">
    <source>
        <dbReference type="ARBA" id="ARBA00023235"/>
    </source>
</evidence>
<evidence type="ECO:0000256" key="5">
    <source>
        <dbReference type="ARBA" id="ARBA00022840"/>
    </source>
</evidence>
<keyword evidence="7" id="KW-0238">DNA-binding</keyword>
<dbReference type="SUPFAM" id="SSF55874">
    <property type="entry name" value="ATPase domain of HSP90 chaperone/DNA topoisomerase II/histidine kinase"/>
    <property type="match status" value="1"/>
</dbReference>
<dbReference type="CDD" id="cd00822">
    <property type="entry name" value="TopoII_Trans_DNA_gyrase"/>
    <property type="match status" value="1"/>
</dbReference>
<sequence length="258" mass="28764">LTTLHSGGKFDSDSYKVSGGLHGVGVSVVNALSEWLEADVYRDEHHYHFDCVKGDATGRVKKIGPTKKCGTKISFKADEEIFGDTEFVYDTLQKRIREIAYLNAGVQIIFKDDRENKKEVFRFNEGIKAFVKHLNEGKETLHNGVIYFSKEDKDAQLSCEIAMQYNTGYSENTLVFANNICNIDGGTHLSGFRTALTRTMNYYARTNNLLKNSAATTGEDIREGLTAVVSVKLTDPHFEAQTKVRLTNPEVGGFVETA</sequence>
<evidence type="ECO:0000256" key="3">
    <source>
        <dbReference type="ARBA" id="ARBA00012895"/>
    </source>
</evidence>
<comment type="catalytic activity">
    <reaction evidence="1">
        <text>ATP-dependent breakage, passage and rejoining of double-stranded DNA.</text>
        <dbReference type="EC" id="5.6.2.2"/>
    </reaction>
</comment>
<dbReference type="SUPFAM" id="SSF54211">
    <property type="entry name" value="Ribosomal protein S5 domain 2-like"/>
    <property type="match status" value="1"/>
</dbReference>
<dbReference type="InterPro" id="IPR013506">
    <property type="entry name" value="Topo_IIA_bsu_dom2"/>
</dbReference>
<feature type="non-terminal residue" evidence="10">
    <location>
        <position position="1"/>
    </location>
</feature>
<dbReference type="Gene3D" id="3.30.230.10">
    <property type="match status" value="1"/>
</dbReference>
<dbReference type="SMART" id="SM00433">
    <property type="entry name" value="TOP2c"/>
    <property type="match status" value="1"/>
</dbReference>
<evidence type="ECO:0000256" key="4">
    <source>
        <dbReference type="ARBA" id="ARBA00022741"/>
    </source>
</evidence>
<evidence type="ECO:0000256" key="6">
    <source>
        <dbReference type="ARBA" id="ARBA00023029"/>
    </source>
</evidence>
<feature type="non-terminal residue" evidence="10">
    <location>
        <position position="258"/>
    </location>
</feature>
<comment type="similarity">
    <text evidence="2">Belongs to the type II topoisomerase GyrB family.</text>
</comment>
<evidence type="ECO:0000313" key="10">
    <source>
        <dbReference type="EMBL" id="GAG19954.1"/>
    </source>
</evidence>
<keyword evidence="5" id="KW-0067">ATP-binding</keyword>
<dbReference type="InterPro" id="IPR014721">
    <property type="entry name" value="Ribsml_uS5_D2-typ_fold_subgr"/>
</dbReference>
<dbReference type="GO" id="GO:0003918">
    <property type="term" value="F:DNA topoisomerase type II (double strand cut, ATP-hydrolyzing) activity"/>
    <property type="evidence" value="ECO:0007669"/>
    <property type="project" value="UniProtKB-EC"/>
</dbReference>
<keyword evidence="4" id="KW-0547">Nucleotide-binding</keyword>
<dbReference type="Gene3D" id="3.30.565.10">
    <property type="entry name" value="Histidine kinase-like ATPase, C-terminal domain"/>
    <property type="match status" value="1"/>
</dbReference>
<dbReference type="GO" id="GO:0003677">
    <property type="term" value="F:DNA binding"/>
    <property type="evidence" value="ECO:0007669"/>
    <property type="project" value="UniProtKB-KW"/>
</dbReference>
<dbReference type="GO" id="GO:0006265">
    <property type="term" value="P:DNA topological change"/>
    <property type="evidence" value="ECO:0007669"/>
    <property type="project" value="InterPro"/>
</dbReference>
<evidence type="ECO:0000256" key="2">
    <source>
        <dbReference type="ARBA" id="ARBA00010708"/>
    </source>
</evidence>
<dbReference type="EMBL" id="BARS01035563">
    <property type="protein sequence ID" value="GAG19954.1"/>
    <property type="molecule type" value="Genomic_DNA"/>
</dbReference>
<keyword evidence="8" id="KW-0413">Isomerase</keyword>
<dbReference type="PANTHER" id="PTHR45866">
    <property type="entry name" value="DNA GYRASE/TOPOISOMERASE SUBUNIT B"/>
    <property type="match status" value="1"/>
</dbReference>
<reference evidence="10" key="1">
    <citation type="journal article" date="2014" name="Front. Microbiol.">
        <title>High frequency of phylogenetically diverse reductive dehalogenase-homologous genes in deep subseafloor sedimentary metagenomes.</title>
        <authorList>
            <person name="Kawai M."/>
            <person name="Futagami T."/>
            <person name="Toyoda A."/>
            <person name="Takaki Y."/>
            <person name="Nishi S."/>
            <person name="Hori S."/>
            <person name="Arai W."/>
            <person name="Tsubouchi T."/>
            <person name="Morono Y."/>
            <person name="Uchiyama I."/>
            <person name="Ito T."/>
            <person name="Fujiyama A."/>
            <person name="Inagaki F."/>
            <person name="Takami H."/>
        </authorList>
    </citation>
    <scope>NUCLEOTIDE SEQUENCE</scope>
    <source>
        <strain evidence="10">Expedition CK06-06</strain>
    </source>
</reference>
<feature type="domain" description="DNA topoisomerase type IIA subunit B" evidence="9">
    <location>
        <begin position="126"/>
        <end position="257"/>
    </location>
</feature>
<gene>
    <name evidence="10" type="ORF">S01H1_54780</name>
</gene>
<dbReference type="AlphaFoldDB" id="X0VNM6"/>
<dbReference type="InterPro" id="IPR001241">
    <property type="entry name" value="Topo_IIA"/>
</dbReference>
<name>X0VNM6_9ZZZZ</name>
<dbReference type="InterPro" id="IPR036890">
    <property type="entry name" value="HATPase_C_sf"/>
</dbReference>